<proteinExistence type="predicted"/>
<keyword evidence="9" id="KW-1185">Reference proteome</keyword>
<evidence type="ECO:0008006" key="10">
    <source>
        <dbReference type="Google" id="ProtNLM"/>
    </source>
</evidence>
<feature type="transmembrane region" description="Helical" evidence="7">
    <location>
        <begin position="400"/>
        <end position="420"/>
    </location>
</feature>
<feature type="transmembrane region" description="Helical" evidence="7">
    <location>
        <begin position="355"/>
        <end position="379"/>
    </location>
</feature>
<reference evidence="8" key="1">
    <citation type="submission" date="2022-10" db="EMBL/GenBank/DDBJ databases">
        <title>Fusarium specimens isolated from Avocado Roots.</title>
        <authorList>
            <person name="Stajich J."/>
            <person name="Roper C."/>
            <person name="Heimlech-Rivalta G."/>
        </authorList>
    </citation>
    <scope>NUCLEOTIDE SEQUENCE</scope>
    <source>
        <strain evidence="8">CF00143</strain>
    </source>
</reference>
<dbReference type="OrthoDB" id="3257095at2759"/>
<dbReference type="GO" id="GO:0016020">
    <property type="term" value="C:membrane"/>
    <property type="evidence" value="ECO:0007669"/>
    <property type="project" value="UniProtKB-SubCell"/>
</dbReference>
<keyword evidence="3 7" id="KW-0812">Transmembrane</keyword>
<feature type="transmembrane region" description="Helical" evidence="7">
    <location>
        <begin position="522"/>
        <end position="541"/>
    </location>
</feature>
<feature type="transmembrane region" description="Helical" evidence="7">
    <location>
        <begin position="218"/>
        <end position="239"/>
    </location>
</feature>
<evidence type="ECO:0000313" key="8">
    <source>
        <dbReference type="EMBL" id="KAJ4009593.1"/>
    </source>
</evidence>
<dbReference type="Gene3D" id="1.20.1740.10">
    <property type="entry name" value="Amino acid/polyamine transporter I"/>
    <property type="match status" value="1"/>
</dbReference>
<keyword evidence="4 7" id="KW-1133">Transmembrane helix</keyword>
<dbReference type="GO" id="GO:0022857">
    <property type="term" value="F:transmembrane transporter activity"/>
    <property type="evidence" value="ECO:0007669"/>
    <property type="project" value="InterPro"/>
</dbReference>
<feature type="transmembrane region" description="Helical" evidence="7">
    <location>
        <begin position="96"/>
        <end position="121"/>
    </location>
</feature>
<protein>
    <recommendedName>
        <fullName evidence="10">Choline transport protein</fullName>
    </recommendedName>
</protein>
<dbReference type="PIRSF" id="PIRSF006060">
    <property type="entry name" value="AA_transporter"/>
    <property type="match status" value="1"/>
</dbReference>
<dbReference type="Pfam" id="PF13520">
    <property type="entry name" value="AA_permease_2"/>
    <property type="match status" value="1"/>
</dbReference>
<dbReference type="PANTHER" id="PTHR45649:SF1">
    <property type="entry name" value="TRANSPORTER, PUTATIVE (EUROFUNG)-RELATED"/>
    <property type="match status" value="1"/>
</dbReference>
<feature type="transmembrane region" description="Helical" evidence="7">
    <location>
        <begin position="61"/>
        <end position="84"/>
    </location>
</feature>
<feature type="transmembrane region" description="Helical" evidence="7">
    <location>
        <begin position="142"/>
        <end position="165"/>
    </location>
</feature>
<dbReference type="InterPro" id="IPR002293">
    <property type="entry name" value="AA/rel_permease1"/>
</dbReference>
<dbReference type="Proteomes" id="UP001152130">
    <property type="component" value="Unassembled WGS sequence"/>
</dbReference>
<sequence>MGDRTSSPSFEMGNNASVKADKDLKVSAVAEPDSGRSSTTNYHDKDQLERMGKKQVLRRNFGFLSILGFSCTILITWEAILVLFAQGLNNGGTAGIIYSFIVVWIGNFSVFATMCELVSMAPTSGGQYHWVAMMAPRSCSKFLSHLTGMLTVGGWQGSVSSSALLTGNMILGMATMNNESFQPELWMGTLLFWAIFLFAVFINTLVSSVLPKFEGLILILHILGFFAILIPLVTLGPHASAADVFGTFVNNGGWSSNGVSFMVGMMGNAFAFVGTDAAFHMSEETVNPSVVVPTSILLSLVINGSCGFAMVIAMVFCMGNVDDAFASGPGMLGFPHMYIFEQATNSRAGATVMSAIIVILASCATVGMLASTSRVFWSFARDRGLPGWRTLSKVSERTTVPVYSVLCTAAISILLSLINIGSPVAFQNVTSLSISCLYSSYLIAAGLLLYRRTTKGFALPATGTTDLPALANTTGAELVWGPFHLKGALGIANNVFAMCYLVVVGFFSFWPPMVEPTVDMMNYSVVVTGGLVIFSVIYYFVWARKEYNGPIVEN</sequence>
<dbReference type="EMBL" id="JAPDHF010000013">
    <property type="protein sequence ID" value="KAJ4009593.1"/>
    <property type="molecule type" value="Genomic_DNA"/>
</dbReference>
<evidence type="ECO:0000256" key="5">
    <source>
        <dbReference type="ARBA" id="ARBA00023136"/>
    </source>
</evidence>
<evidence type="ECO:0000256" key="3">
    <source>
        <dbReference type="ARBA" id="ARBA00022692"/>
    </source>
</evidence>
<feature type="transmembrane region" description="Helical" evidence="7">
    <location>
        <begin position="491"/>
        <end position="510"/>
    </location>
</feature>
<feature type="transmembrane region" description="Helical" evidence="7">
    <location>
        <begin position="259"/>
        <end position="279"/>
    </location>
</feature>
<dbReference type="AlphaFoldDB" id="A0A9W8PM28"/>
<feature type="compositionally biased region" description="Polar residues" evidence="6">
    <location>
        <begin position="1"/>
        <end position="17"/>
    </location>
</feature>
<evidence type="ECO:0000313" key="9">
    <source>
        <dbReference type="Proteomes" id="UP001152130"/>
    </source>
</evidence>
<feature type="region of interest" description="Disordered" evidence="6">
    <location>
        <begin position="1"/>
        <end position="47"/>
    </location>
</feature>
<evidence type="ECO:0000256" key="6">
    <source>
        <dbReference type="SAM" id="MobiDB-lite"/>
    </source>
</evidence>
<name>A0A9W8PM28_9HYPO</name>
<organism evidence="8 9">
    <name type="scientific">Fusarium irregulare</name>
    <dbReference type="NCBI Taxonomy" id="2494466"/>
    <lineage>
        <taxon>Eukaryota</taxon>
        <taxon>Fungi</taxon>
        <taxon>Dikarya</taxon>
        <taxon>Ascomycota</taxon>
        <taxon>Pezizomycotina</taxon>
        <taxon>Sordariomycetes</taxon>
        <taxon>Hypocreomycetidae</taxon>
        <taxon>Hypocreales</taxon>
        <taxon>Nectriaceae</taxon>
        <taxon>Fusarium</taxon>
        <taxon>Fusarium incarnatum-equiseti species complex</taxon>
    </lineage>
</organism>
<evidence type="ECO:0000256" key="7">
    <source>
        <dbReference type="SAM" id="Phobius"/>
    </source>
</evidence>
<evidence type="ECO:0000256" key="2">
    <source>
        <dbReference type="ARBA" id="ARBA00022448"/>
    </source>
</evidence>
<evidence type="ECO:0000256" key="1">
    <source>
        <dbReference type="ARBA" id="ARBA00004141"/>
    </source>
</evidence>
<feature type="transmembrane region" description="Helical" evidence="7">
    <location>
        <begin position="432"/>
        <end position="450"/>
    </location>
</feature>
<keyword evidence="2" id="KW-0813">Transport</keyword>
<feature type="transmembrane region" description="Helical" evidence="7">
    <location>
        <begin position="291"/>
        <end position="316"/>
    </location>
</feature>
<comment type="subcellular location">
    <subcellularLocation>
        <location evidence="1">Membrane</location>
        <topology evidence="1">Multi-pass membrane protein</topology>
    </subcellularLocation>
</comment>
<comment type="caution">
    <text evidence="8">The sequence shown here is derived from an EMBL/GenBank/DDBJ whole genome shotgun (WGS) entry which is preliminary data.</text>
</comment>
<gene>
    <name evidence="8" type="ORF">NW766_008712</name>
</gene>
<accession>A0A9W8PM28</accession>
<dbReference type="PANTHER" id="PTHR45649">
    <property type="entry name" value="AMINO-ACID PERMEASE BAT1"/>
    <property type="match status" value="1"/>
</dbReference>
<keyword evidence="5 7" id="KW-0472">Membrane</keyword>
<evidence type="ECO:0000256" key="4">
    <source>
        <dbReference type="ARBA" id="ARBA00022989"/>
    </source>
</evidence>
<feature type="transmembrane region" description="Helical" evidence="7">
    <location>
        <begin position="185"/>
        <end position="206"/>
    </location>
</feature>